<dbReference type="PROSITE" id="PS50217">
    <property type="entry name" value="BZIP"/>
    <property type="match status" value="1"/>
</dbReference>
<dbReference type="OMA" id="PNCYENQ"/>
<evidence type="ECO:0000256" key="2">
    <source>
        <dbReference type="ARBA" id="ARBA00006079"/>
    </source>
</evidence>
<dbReference type="Gene3D" id="1.20.5.170">
    <property type="match status" value="1"/>
</dbReference>
<dbReference type="Proteomes" id="UP000276776">
    <property type="component" value="Unassembled WGS sequence"/>
</dbReference>
<dbReference type="InterPro" id="IPR004827">
    <property type="entry name" value="bZIP"/>
</dbReference>
<reference evidence="11" key="1">
    <citation type="submission" date="2016-04" db="UniProtKB">
        <authorList>
            <consortium name="WormBaseParasite"/>
        </authorList>
    </citation>
    <scope>IDENTIFICATION</scope>
</reference>
<dbReference type="STRING" id="103827.A0A0N5D5E2"/>
<feature type="compositionally biased region" description="Low complexity" evidence="7">
    <location>
        <begin position="65"/>
        <end position="76"/>
    </location>
</feature>
<evidence type="ECO:0000256" key="3">
    <source>
        <dbReference type="ARBA" id="ARBA00023015"/>
    </source>
</evidence>
<dbReference type="PANTHER" id="PTHR11988">
    <property type="entry name" value="THYROTROPH EMBRYONIC FACTOR RELATED"/>
    <property type="match status" value="1"/>
</dbReference>
<dbReference type="SMART" id="SM00338">
    <property type="entry name" value="BRLZ"/>
    <property type="match status" value="1"/>
</dbReference>
<keyword evidence="6" id="KW-0539">Nucleus</keyword>
<dbReference type="WBParaSite" id="TCLT_0000822101-mRNA-1">
    <property type="protein sequence ID" value="TCLT_0000822101-mRNA-1"/>
    <property type="gene ID" value="TCLT_0000822101"/>
</dbReference>
<reference evidence="9 10" key="2">
    <citation type="submission" date="2018-11" db="EMBL/GenBank/DDBJ databases">
        <authorList>
            <consortium name="Pathogen Informatics"/>
        </authorList>
    </citation>
    <scope>NUCLEOTIDE SEQUENCE [LARGE SCALE GENOMIC DNA]</scope>
</reference>
<sequence length="171" mass="19535">MRWSANNSTVPSDVATTNDLFQSNTCTTLPLTIPHQNDSQMIHQLRPCDLVSLAHFSTLSLHPNSRSSKSTFSSFGAKKKPTPVPENLKDAAYRERRLRNNESARKSRELRRQKEECTQIRCCQLAHENHILRTELSLLRAQIEQFRQILSSISQNSQTNIIIPYNPTASF</sequence>
<dbReference type="CDD" id="cd14695">
    <property type="entry name" value="bZIP_HLF"/>
    <property type="match status" value="1"/>
</dbReference>
<evidence type="ECO:0000256" key="1">
    <source>
        <dbReference type="ARBA" id="ARBA00004123"/>
    </source>
</evidence>
<dbReference type="InterPro" id="IPR040223">
    <property type="entry name" value="PAR_bZIP"/>
</dbReference>
<dbReference type="EMBL" id="UYYF01004599">
    <property type="protein sequence ID" value="VDN05745.1"/>
    <property type="molecule type" value="Genomic_DNA"/>
</dbReference>
<evidence type="ECO:0000256" key="7">
    <source>
        <dbReference type="SAM" id="MobiDB-lite"/>
    </source>
</evidence>
<dbReference type="Pfam" id="PF07716">
    <property type="entry name" value="bZIP_2"/>
    <property type="match status" value="1"/>
</dbReference>
<keyword evidence="3" id="KW-0805">Transcription regulation</keyword>
<dbReference type="GO" id="GO:0000981">
    <property type="term" value="F:DNA-binding transcription factor activity, RNA polymerase II-specific"/>
    <property type="evidence" value="ECO:0007669"/>
    <property type="project" value="TreeGrafter"/>
</dbReference>
<keyword evidence="4" id="KW-0238">DNA-binding</keyword>
<evidence type="ECO:0000313" key="10">
    <source>
        <dbReference type="Proteomes" id="UP000276776"/>
    </source>
</evidence>
<dbReference type="AlphaFoldDB" id="A0A0N5D5E2"/>
<keyword evidence="10" id="KW-1185">Reference proteome</keyword>
<evidence type="ECO:0000313" key="9">
    <source>
        <dbReference type="EMBL" id="VDN05745.1"/>
    </source>
</evidence>
<evidence type="ECO:0000256" key="4">
    <source>
        <dbReference type="ARBA" id="ARBA00023125"/>
    </source>
</evidence>
<keyword evidence="5" id="KW-0804">Transcription</keyword>
<dbReference type="FunFam" id="1.20.5.170:FF:000025">
    <property type="entry name" value="nuclear factor interleukin-3-regulated protein-like"/>
    <property type="match status" value="1"/>
</dbReference>
<accession>A0A0N5D5E2</accession>
<dbReference type="PANTHER" id="PTHR11988:SF27">
    <property type="entry name" value="GH27708P"/>
    <property type="match status" value="1"/>
</dbReference>
<protein>
    <submittedName>
        <fullName evidence="11">BZIP domain-containing protein</fullName>
    </submittedName>
</protein>
<evidence type="ECO:0000259" key="8">
    <source>
        <dbReference type="PROSITE" id="PS50217"/>
    </source>
</evidence>
<dbReference type="InterPro" id="IPR046347">
    <property type="entry name" value="bZIP_sf"/>
</dbReference>
<proteinExistence type="inferred from homology"/>
<dbReference type="GO" id="GO:0000978">
    <property type="term" value="F:RNA polymerase II cis-regulatory region sequence-specific DNA binding"/>
    <property type="evidence" value="ECO:0007669"/>
    <property type="project" value="TreeGrafter"/>
</dbReference>
<gene>
    <name evidence="9" type="ORF">TCLT_LOCUS8210</name>
</gene>
<feature type="domain" description="BZIP" evidence="8">
    <location>
        <begin position="90"/>
        <end position="153"/>
    </location>
</feature>
<name>A0A0N5D5E2_THECL</name>
<dbReference type="GO" id="GO:0005634">
    <property type="term" value="C:nucleus"/>
    <property type="evidence" value="ECO:0007669"/>
    <property type="project" value="UniProtKB-SubCell"/>
</dbReference>
<evidence type="ECO:0000256" key="5">
    <source>
        <dbReference type="ARBA" id="ARBA00023163"/>
    </source>
</evidence>
<dbReference type="SUPFAM" id="SSF57959">
    <property type="entry name" value="Leucine zipper domain"/>
    <property type="match status" value="1"/>
</dbReference>
<organism evidence="11">
    <name type="scientific">Thelazia callipaeda</name>
    <name type="common">Oriental eyeworm</name>
    <name type="synonym">Parasitic nematode</name>
    <dbReference type="NCBI Taxonomy" id="103827"/>
    <lineage>
        <taxon>Eukaryota</taxon>
        <taxon>Metazoa</taxon>
        <taxon>Ecdysozoa</taxon>
        <taxon>Nematoda</taxon>
        <taxon>Chromadorea</taxon>
        <taxon>Rhabditida</taxon>
        <taxon>Spirurina</taxon>
        <taxon>Spiruromorpha</taxon>
        <taxon>Thelazioidea</taxon>
        <taxon>Thelaziidae</taxon>
        <taxon>Thelazia</taxon>
    </lineage>
</organism>
<comment type="subcellular location">
    <subcellularLocation>
        <location evidence="1">Nucleus</location>
    </subcellularLocation>
</comment>
<evidence type="ECO:0000313" key="11">
    <source>
        <dbReference type="WBParaSite" id="TCLT_0000822101-mRNA-1"/>
    </source>
</evidence>
<dbReference type="OrthoDB" id="6151507at2759"/>
<feature type="region of interest" description="Disordered" evidence="7">
    <location>
        <begin position="62"/>
        <end position="90"/>
    </location>
</feature>
<comment type="similarity">
    <text evidence="2">Belongs to the bZIP family. NFIL3 subfamily.</text>
</comment>
<evidence type="ECO:0000256" key="6">
    <source>
        <dbReference type="ARBA" id="ARBA00023242"/>
    </source>
</evidence>